<evidence type="ECO:0000313" key="2">
    <source>
        <dbReference type="Proteomes" id="UP000887458"/>
    </source>
</evidence>
<organism evidence="1 2">
    <name type="scientific">Dermatophagoides pteronyssinus</name>
    <name type="common">European house dust mite</name>
    <dbReference type="NCBI Taxonomy" id="6956"/>
    <lineage>
        <taxon>Eukaryota</taxon>
        <taxon>Metazoa</taxon>
        <taxon>Ecdysozoa</taxon>
        <taxon>Arthropoda</taxon>
        <taxon>Chelicerata</taxon>
        <taxon>Arachnida</taxon>
        <taxon>Acari</taxon>
        <taxon>Acariformes</taxon>
        <taxon>Sarcoptiformes</taxon>
        <taxon>Astigmata</taxon>
        <taxon>Psoroptidia</taxon>
        <taxon>Analgoidea</taxon>
        <taxon>Pyroglyphidae</taxon>
        <taxon>Dermatophagoidinae</taxon>
        <taxon>Dermatophagoides</taxon>
    </lineage>
</organism>
<name>A0ABQ8JVU4_DERPT</name>
<keyword evidence="2" id="KW-1185">Reference proteome</keyword>
<dbReference type="Proteomes" id="UP000887458">
    <property type="component" value="Unassembled WGS sequence"/>
</dbReference>
<comment type="caution">
    <text evidence="1">The sequence shown here is derived from an EMBL/GenBank/DDBJ whole genome shotgun (WGS) entry which is preliminary data.</text>
</comment>
<dbReference type="EMBL" id="NJHN03000008">
    <property type="protein sequence ID" value="KAH9426725.1"/>
    <property type="molecule type" value="Genomic_DNA"/>
</dbReference>
<proteinExistence type="predicted"/>
<reference evidence="1 2" key="1">
    <citation type="journal article" date="2018" name="J. Allergy Clin. Immunol.">
        <title>High-quality assembly of Dermatophagoides pteronyssinus genome and transcriptome reveals a wide range of novel allergens.</title>
        <authorList>
            <person name="Liu X.Y."/>
            <person name="Yang K.Y."/>
            <person name="Wang M.Q."/>
            <person name="Kwok J.S."/>
            <person name="Zeng X."/>
            <person name="Yang Z."/>
            <person name="Xiao X.J."/>
            <person name="Lau C.P."/>
            <person name="Li Y."/>
            <person name="Huang Z.M."/>
            <person name="Ba J.G."/>
            <person name="Yim A.K."/>
            <person name="Ouyang C.Y."/>
            <person name="Ngai S.M."/>
            <person name="Chan T.F."/>
            <person name="Leung E.L."/>
            <person name="Liu L."/>
            <person name="Liu Z.G."/>
            <person name="Tsui S.K."/>
        </authorList>
    </citation>
    <scope>NUCLEOTIDE SEQUENCE [LARGE SCALE GENOMIC DNA]</scope>
    <source>
        <strain evidence="1">Derp</strain>
    </source>
</reference>
<gene>
    <name evidence="1" type="ORF">DERP_002825</name>
</gene>
<accession>A0ABQ8JVU4</accession>
<protein>
    <submittedName>
        <fullName evidence="1">Uncharacterized protein</fullName>
    </submittedName>
</protein>
<sequence>MNEAMLSTKFKHSSTLDGSPGSILFGCKLERPPPVELYRQYKQENEITNLHCRCDGGGHKFA</sequence>
<evidence type="ECO:0000313" key="1">
    <source>
        <dbReference type="EMBL" id="KAH9426725.1"/>
    </source>
</evidence>
<reference evidence="1 2" key="2">
    <citation type="journal article" date="2022" name="Mol. Biol. Evol.">
        <title>Comparative Genomics Reveals Insights into the Divergent Evolution of Astigmatic Mites and Household Pest Adaptations.</title>
        <authorList>
            <person name="Xiong Q."/>
            <person name="Wan A.T."/>
            <person name="Liu X."/>
            <person name="Fung C.S."/>
            <person name="Xiao X."/>
            <person name="Malainual N."/>
            <person name="Hou J."/>
            <person name="Wang L."/>
            <person name="Wang M."/>
            <person name="Yang K.Y."/>
            <person name="Cui Y."/>
            <person name="Leung E.L."/>
            <person name="Nong W."/>
            <person name="Shin S.K."/>
            <person name="Au S.W."/>
            <person name="Jeong K.Y."/>
            <person name="Chew F.T."/>
            <person name="Hui J.H."/>
            <person name="Leung T.F."/>
            <person name="Tungtrongchitr A."/>
            <person name="Zhong N."/>
            <person name="Liu Z."/>
            <person name="Tsui S.K."/>
        </authorList>
    </citation>
    <scope>NUCLEOTIDE SEQUENCE [LARGE SCALE GENOMIC DNA]</scope>
    <source>
        <strain evidence="1">Derp</strain>
    </source>
</reference>